<dbReference type="WBParaSite" id="L893_g14239.t1">
    <property type="protein sequence ID" value="L893_g14239.t1"/>
    <property type="gene ID" value="L893_g14239"/>
</dbReference>
<dbReference type="AlphaFoldDB" id="A0A1I7YA67"/>
<evidence type="ECO:0000313" key="3">
    <source>
        <dbReference type="WBParaSite" id="L893_g14239.t1"/>
    </source>
</evidence>
<protein>
    <submittedName>
        <fullName evidence="3">Anaphase-promoting complex subunit 13</fullName>
    </submittedName>
</protein>
<feature type="region of interest" description="Disordered" evidence="1">
    <location>
        <begin position="15"/>
        <end position="45"/>
    </location>
</feature>
<sequence length="118" mass="12949">EASGGGVVVVVLGAGELPDDFYEEEDETNKHEDEDGGHEGADDVDPTSFRLLMQDDDAPLKEAVLVDPDNSAAVYPLGHDDLKVLSLETITRKGGRWRGDWQKKRLRALMEEGEGTVR</sequence>
<organism evidence="2 3">
    <name type="scientific">Steinernema glaseri</name>
    <dbReference type="NCBI Taxonomy" id="37863"/>
    <lineage>
        <taxon>Eukaryota</taxon>
        <taxon>Metazoa</taxon>
        <taxon>Ecdysozoa</taxon>
        <taxon>Nematoda</taxon>
        <taxon>Chromadorea</taxon>
        <taxon>Rhabditida</taxon>
        <taxon>Tylenchina</taxon>
        <taxon>Panagrolaimomorpha</taxon>
        <taxon>Strongyloidoidea</taxon>
        <taxon>Steinernematidae</taxon>
        <taxon>Steinernema</taxon>
    </lineage>
</organism>
<evidence type="ECO:0000313" key="2">
    <source>
        <dbReference type="Proteomes" id="UP000095287"/>
    </source>
</evidence>
<reference evidence="3" key="1">
    <citation type="submission" date="2016-11" db="UniProtKB">
        <authorList>
            <consortium name="WormBaseParasite"/>
        </authorList>
    </citation>
    <scope>IDENTIFICATION</scope>
</reference>
<feature type="compositionally biased region" description="Acidic residues" evidence="1">
    <location>
        <begin position="17"/>
        <end position="27"/>
    </location>
</feature>
<feature type="compositionally biased region" description="Basic and acidic residues" evidence="1">
    <location>
        <begin position="28"/>
        <end position="41"/>
    </location>
</feature>
<keyword evidence="2" id="KW-1185">Reference proteome</keyword>
<evidence type="ECO:0000256" key="1">
    <source>
        <dbReference type="SAM" id="MobiDB-lite"/>
    </source>
</evidence>
<accession>A0A1I7YA67</accession>
<proteinExistence type="predicted"/>
<name>A0A1I7YA67_9BILA</name>
<dbReference type="Proteomes" id="UP000095287">
    <property type="component" value="Unplaced"/>
</dbReference>